<evidence type="ECO:0000256" key="3">
    <source>
        <dbReference type="ARBA" id="ARBA00022692"/>
    </source>
</evidence>
<organism evidence="9 10">
    <name type="scientific">Clostridium intestinale URNW</name>
    <dbReference type="NCBI Taxonomy" id="1294142"/>
    <lineage>
        <taxon>Bacteria</taxon>
        <taxon>Bacillati</taxon>
        <taxon>Bacillota</taxon>
        <taxon>Clostridia</taxon>
        <taxon>Eubacteriales</taxon>
        <taxon>Clostridiaceae</taxon>
        <taxon>Clostridium</taxon>
    </lineage>
</organism>
<evidence type="ECO:0000256" key="2">
    <source>
        <dbReference type="ARBA" id="ARBA00022475"/>
    </source>
</evidence>
<evidence type="ECO:0000256" key="5">
    <source>
        <dbReference type="ARBA" id="ARBA00023136"/>
    </source>
</evidence>
<reference evidence="9 10" key="1">
    <citation type="journal article" date="2013" name="Genome Announc.">
        <title>Draft Genome Sequence of the Hydrogen- and Ethanol-Producing Bacterium Clostridium intestinale Strain URNW.</title>
        <authorList>
            <person name="Lal S."/>
            <person name="Ramachandran U."/>
            <person name="Zhang X."/>
            <person name="Sparling R."/>
            <person name="Levin D.B."/>
        </authorList>
    </citation>
    <scope>NUCLEOTIDE SEQUENCE [LARGE SCALE GENOMIC DNA]</scope>
    <source>
        <strain evidence="9 10">URNW</strain>
    </source>
</reference>
<evidence type="ECO:0000259" key="8">
    <source>
        <dbReference type="Pfam" id="PF02687"/>
    </source>
</evidence>
<dbReference type="PATRIC" id="fig|1294142.3.peg.3919"/>
<dbReference type="Proteomes" id="UP000016721">
    <property type="component" value="Unassembled WGS sequence"/>
</dbReference>
<dbReference type="eggNOG" id="COG0577">
    <property type="taxonomic scope" value="Bacteria"/>
</dbReference>
<comment type="caution">
    <text evidence="9">The sequence shown here is derived from an EMBL/GenBank/DDBJ whole genome shotgun (WGS) entry which is preliminary data.</text>
</comment>
<evidence type="ECO:0000256" key="1">
    <source>
        <dbReference type="ARBA" id="ARBA00004651"/>
    </source>
</evidence>
<gene>
    <name evidence="9" type="ORF">CINTURNW_3755</name>
</gene>
<evidence type="ECO:0000256" key="6">
    <source>
        <dbReference type="ARBA" id="ARBA00038076"/>
    </source>
</evidence>
<evidence type="ECO:0000313" key="10">
    <source>
        <dbReference type="Proteomes" id="UP000016721"/>
    </source>
</evidence>
<name>U2NIK0_9CLOT</name>
<protein>
    <submittedName>
        <fullName evidence="9">ABC transporter permease</fullName>
    </submittedName>
</protein>
<feature type="transmembrane region" description="Helical" evidence="7">
    <location>
        <begin position="325"/>
        <end position="349"/>
    </location>
</feature>
<feature type="transmembrane region" description="Helical" evidence="7">
    <location>
        <begin position="279"/>
        <end position="305"/>
    </location>
</feature>
<dbReference type="PANTHER" id="PTHR30572:SF4">
    <property type="entry name" value="ABC TRANSPORTER PERMEASE YTRF"/>
    <property type="match status" value="1"/>
</dbReference>
<evidence type="ECO:0000256" key="4">
    <source>
        <dbReference type="ARBA" id="ARBA00022989"/>
    </source>
</evidence>
<feature type="transmembrane region" description="Helical" evidence="7">
    <location>
        <begin position="12"/>
        <end position="33"/>
    </location>
</feature>
<dbReference type="GO" id="GO:0022857">
    <property type="term" value="F:transmembrane transporter activity"/>
    <property type="evidence" value="ECO:0007669"/>
    <property type="project" value="TreeGrafter"/>
</dbReference>
<dbReference type="GO" id="GO:0005886">
    <property type="term" value="C:plasma membrane"/>
    <property type="evidence" value="ECO:0007669"/>
    <property type="project" value="UniProtKB-SubCell"/>
</dbReference>
<comment type="subcellular location">
    <subcellularLocation>
        <location evidence="1">Cell membrane</location>
        <topology evidence="1">Multi-pass membrane protein</topology>
    </subcellularLocation>
</comment>
<dbReference type="OrthoDB" id="1887135at2"/>
<dbReference type="InterPro" id="IPR050250">
    <property type="entry name" value="Macrolide_Exporter_MacB"/>
</dbReference>
<keyword evidence="2" id="KW-1003">Cell membrane</keyword>
<dbReference type="PANTHER" id="PTHR30572">
    <property type="entry name" value="MEMBRANE COMPONENT OF TRANSPORTER-RELATED"/>
    <property type="match status" value="1"/>
</dbReference>
<dbReference type="HOGENOM" id="CLU_065967_0_0_9"/>
<keyword evidence="10" id="KW-1185">Reference proteome</keyword>
<keyword evidence="5 7" id="KW-0472">Membrane</keyword>
<dbReference type="EMBL" id="APJA01000023">
    <property type="protein sequence ID" value="ERK28968.1"/>
    <property type="molecule type" value="Genomic_DNA"/>
</dbReference>
<sequence>MRRILKDILKNKGLFSMLFIGFTLTILPILIAVSTRQYYNDRFYDSKSGHFEYYYSVKLSRINIDFNSIQDWADSSFEKSSVITETIITRVPGVGLVDVVGLVNNKNWTPPLSEGEGIEDSKDKSILAGGKIAEETGTIKLFDKEYTIKGICGVEGYEYNYKMYIPIKIMPDEIGRSLKTQSAIQMIVRGDENPQEEINSFVSKIRENNENINIDIVNEKDNYERERKANRGVKEVLNFPLRLFIIALINCIIVSYLWVYIKRKEISIKKALGASNLNLFSYIGIQFIICSVFSALFAILIQGALSQISNITNYTGYRFSLDFSHVIISMIVVIGVSFVSSIIPVINILRIQPAQALKE</sequence>
<evidence type="ECO:0000256" key="7">
    <source>
        <dbReference type="SAM" id="Phobius"/>
    </source>
</evidence>
<dbReference type="AlphaFoldDB" id="U2NIK0"/>
<comment type="similarity">
    <text evidence="6">Belongs to the ABC-4 integral membrane protein family.</text>
</comment>
<dbReference type="STRING" id="1294142.CINTURNW_3755"/>
<accession>U2NIK0</accession>
<dbReference type="RefSeq" id="WP_021803682.1">
    <property type="nucleotide sequence ID" value="NZ_KI273145.1"/>
</dbReference>
<feature type="domain" description="ABC3 transporter permease C-terminal" evidence="8">
    <location>
        <begin position="243"/>
        <end position="353"/>
    </location>
</feature>
<feature type="transmembrane region" description="Helical" evidence="7">
    <location>
        <begin position="239"/>
        <end position="259"/>
    </location>
</feature>
<evidence type="ECO:0000313" key="9">
    <source>
        <dbReference type="EMBL" id="ERK28968.1"/>
    </source>
</evidence>
<dbReference type="InterPro" id="IPR003838">
    <property type="entry name" value="ABC3_permease_C"/>
</dbReference>
<keyword evidence="3 7" id="KW-0812">Transmembrane</keyword>
<keyword evidence="4 7" id="KW-1133">Transmembrane helix</keyword>
<dbReference type="Pfam" id="PF02687">
    <property type="entry name" value="FtsX"/>
    <property type="match status" value="1"/>
</dbReference>
<proteinExistence type="inferred from homology"/>